<keyword evidence="3 4" id="KW-0687">Ribonucleoprotein</keyword>
<keyword evidence="5" id="KW-0472">Membrane</keyword>
<dbReference type="GO" id="GO:0005840">
    <property type="term" value="C:ribosome"/>
    <property type="evidence" value="ECO:0007669"/>
    <property type="project" value="UniProtKB-KW"/>
</dbReference>
<feature type="non-terminal residue" evidence="6">
    <location>
        <position position="1"/>
    </location>
</feature>
<keyword evidence="5" id="KW-0812">Transmembrane</keyword>
<dbReference type="GO" id="GO:0003735">
    <property type="term" value="F:structural constituent of ribosome"/>
    <property type="evidence" value="ECO:0007669"/>
    <property type="project" value="InterPro"/>
</dbReference>
<evidence type="ECO:0000313" key="6">
    <source>
        <dbReference type="EMBL" id="RCH77901.1"/>
    </source>
</evidence>
<feature type="non-terminal residue" evidence="6">
    <location>
        <position position="210"/>
    </location>
</feature>
<proteinExistence type="inferred from homology"/>
<sequence>TPADFDMKILSHCKAKNNSRVYLLSISAKATGISPIKGIEKDAITFNLALEPLYVGFLFYNVYKIVIAIIIVLGLGLFIVIPRVKHFIKAKNPHERQRLESSMYKIFRFELGRPSASTKLGGKRIHLVRVRGGNYKHRALRLDSGNFSWGSEGISRKTRLLTVNYNASNNELVRTNTLVKGAVIQIDATPFRQWYESHYAISLAKKKAEE</sequence>
<evidence type="ECO:0000256" key="5">
    <source>
        <dbReference type="SAM" id="Phobius"/>
    </source>
</evidence>
<evidence type="ECO:0000256" key="2">
    <source>
        <dbReference type="ARBA" id="ARBA00022980"/>
    </source>
</evidence>
<dbReference type="AlphaFoldDB" id="A0A367IK46"/>
<dbReference type="Gene3D" id="3.10.290.70">
    <property type="match status" value="1"/>
</dbReference>
<keyword evidence="7" id="KW-1185">Reference proteome</keyword>
<dbReference type="OrthoDB" id="1703270at2759"/>
<protein>
    <recommendedName>
        <fullName evidence="4">40S ribosomal protein S8</fullName>
    </recommendedName>
</protein>
<evidence type="ECO:0000256" key="3">
    <source>
        <dbReference type="ARBA" id="ARBA00023274"/>
    </source>
</evidence>
<dbReference type="Proteomes" id="UP000253551">
    <property type="component" value="Unassembled WGS sequence"/>
</dbReference>
<dbReference type="CDD" id="cd11380">
    <property type="entry name" value="Ribosomal_S8e_like"/>
    <property type="match status" value="1"/>
</dbReference>
<dbReference type="NCBIfam" id="TIGR00307">
    <property type="entry name" value="eS8"/>
    <property type="match status" value="1"/>
</dbReference>
<dbReference type="GO" id="GO:0006412">
    <property type="term" value="P:translation"/>
    <property type="evidence" value="ECO:0007669"/>
    <property type="project" value="InterPro"/>
</dbReference>
<keyword evidence="2 4" id="KW-0689">Ribosomal protein</keyword>
<evidence type="ECO:0000313" key="7">
    <source>
        <dbReference type="Proteomes" id="UP000253551"/>
    </source>
</evidence>
<dbReference type="PANTHER" id="PTHR10394">
    <property type="entry name" value="40S RIBOSOMAL PROTEIN S8"/>
    <property type="match status" value="1"/>
</dbReference>
<feature type="transmembrane region" description="Helical" evidence="5">
    <location>
        <begin position="62"/>
        <end position="81"/>
    </location>
</feature>
<dbReference type="GO" id="GO:1990904">
    <property type="term" value="C:ribonucleoprotein complex"/>
    <property type="evidence" value="ECO:0007669"/>
    <property type="project" value="UniProtKB-KW"/>
</dbReference>
<keyword evidence="5" id="KW-1133">Transmembrane helix</keyword>
<dbReference type="InterPro" id="IPR001047">
    <property type="entry name" value="Ribosomal_eS8"/>
</dbReference>
<organism evidence="6 7">
    <name type="scientific">Rhizopus stolonifer</name>
    <name type="common">Rhizopus nigricans</name>
    <dbReference type="NCBI Taxonomy" id="4846"/>
    <lineage>
        <taxon>Eukaryota</taxon>
        <taxon>Fungi</taxon>
        <taxon>Fungi incertae sedis</taxon>
        <taxon>Mucoromycota</taxon>
        <taxon>Mucoromycotina</taxon>
        <taxon>Mucoromycetes</taxon>
        <taxon>Mucorales</taxon>
        <taxon>Mucorineae</taxon>
        <taxon>Rhizopodaceae</taxon>
        <taxon>Rhizopus</taxon>
    </lineage>
</organism>
<gene>
    <name evidence="6" type="primary">RPS8_1</name>
    <name evidence="6" type="ORF">CU098_000317</name>
</gene>
<evidence type="ECO:0000256" key="4">
    <source>
        <dbReference type="RuleBase" id="RU000669"/>
    </source>
</evidence>
<name>A0A367IK46_RHIST</name>
<dbReference type="Pfam" id="PF01201">
    <property type="entry name" value="Ribosomal_S8e"/>
    <property type="match status" value="1"/>
</dbReference>
<dbReference type="STRING" id="4846.A0A367IK46"/>
<comment type="similarity">
    <text evidence="1 4">Belongs to the eukaryotic ribosomal protein eS8 family.</text>
</comment>
<reference evidence="6 7" key="1">
    <citation type="journal article" date="2018" name="G3 (Bethesda)">
        <title>Phylogenetic and Phylogenomic Definition of Rhizopus Species.</title>
        <authorList>
            <person name="Gryganskyi A.P."/>
            <person name="Golan J."/>
            <person name="Dolatabadi S."/>
            <person name="Mondo S."/>
            <person name="Robb S."/>
            <person name="Idnurm A."/>
            <person name="Muszewska A."/>
            <person name="Steczkiewicz K."/>
            <person name="Masonjones S."/>
            <person name="Liao H.L."/>
            <person name="Gajdeczka M.T."/>
            <person name="Anike F."/>
            <person name="Vuek A."/>
            <person name="Anishchenko I.M."/>
            <person name="Voigt K."/>
            <person name="de Hoog G.S."/>
            <person name="Smith M.E."/>
            <person name="Heitman J."/>
            <person name="Vilgalys R."/>
            <person name="Stajich J.E."/>
        </authorList>
    </citation>
    <scope>NUCLEOTIDE SEQUENCE [LARGE SCALE GENOMIC DNA]</scope>
    <source>
        <strain evidence="6 7">LSU 92-RS-03</strain>
    </source>
</reference>
<comment type="caution">
    <text evidence="6">The sequence shown here is derived from an EMBL/GenBank/DDBJ whole genome shotgun (WGS) entry which is preliminary data.</text>
</comment>
<accession>A0A367IK46</accession>
<evidence type="ECO:0000256" key="1">
    <source>
        <dbReference type="ARBA" id="ARBA00005257"/>
    </source>
</evidence>
<dbReference type="EMBL" id="PJQM01007637">
    <property type="protein sequence ID" value="RCH77901.1"/>
    <property type="molecule type" value="Genomic_DNA"/>
</dbReference>
<dbReference type="InterPro" id="IPR022309">
    <property type="entry name" value="Ribosomal_Se8/biogenesis_NSA2"/>
</dbReference>